<organism evidence="1 2">
    <name type="scientific">Ophiophagus hannah</name>
    <name type="common">King cobra</name>
    <name type="synonym">Naja hannah</name>
    <dbReference type="NCBI Taxonomy" id="8665"/>
    <lineage>
        <taxon>Eukaryota</taxon>
        <taxon>Metazoa</taxon>
        <taxon>Chordata</taxon>
        <taxon>Craniata</taxon>
        <taxon>Vertebrata</taxon>
        <taxon>Euteleostomi</taxon>
        <taxon>Lepidosauria</taxon>
        <taxon>Squamata</taxon>
        <taxon>Bifurcata</taxon>
        <taxon>Unidentata</taxon>
        <taxon>Episquamata</taxon>
        <taxon>Toxicofera</taxon>
        <taxon>Serpentes</taxon>
        <taxon>Colubroidea</taxon>
        <taxon>Elapidae</taxon>
        <taxon>Elapinae</taxon>
        <taxon>Ophiophagus</taxon>
    </lineage>
</organism>
<name>V8NAF7_OPHHA</name>
<dbReference type="EMBL" id="AZIM01005931">
    <property type="protein sequence ID" value="ETE59060.1"/>
    <property type="molecule type" value="Genomic_DNA"/>
</dbReference>
<evidence type="ECO:0000313" key="1">
    <source>
        <dbReference type="EMBL" id="ETE59060.1"/>
    </source>
</evidence>
<accession>V8NAF7</accession>
<evidence type="ECO:0000313" key="2">
    <source>
        <dbReference type="Proteomes" id="UP000018936"/>
    </source>
</evidence>
<reference evidence="1 2" key="1">
    <citation type="journal article" date="2013" name="Proc. Natl. Acad. Sci. U.S.A.">
        <title>The king cobra genome reveals dynamic gene evolution and adaptation in the snake venom system.</title>
        <authorList>
            <person name="Vonk F.J."/>
            <person name="Casewell N.R."/>
            <person name="Henkel C.V."/>
            <person name="Heimberg A.M."/>
            <person name="Jansen H.J."/>
            <person name="McCleary R.J."/>
            <person name="Kerkkamp H.M."/>
            <person name="Vos R.A."/>
            <person name="Guerreiro I."/>
            <person name="Calvete J.J."/>
            <person name="Wuster W."/>
            <person name="Woods A.E."/>
            <person name="Logan J.M."/>
            <person name="Harrison R.A."/>
            <person name="Castoe T.A."/>
            <person name="de Koning A.P."/>
            <person name="Pollock D.D."/>
            <person name="Yandell M."/>
            <person name="Calderon D."/>
            <person name="Renjifo C."/>
            <person name="Currier R.B."/>
            <person name="Salgado D."/>
            <person name="Pla D."/>
            <person name="Sanz L."/>
            <person name="Hyder A.S."/>
            <person name="Ribeiro J.M."/>
            <person name="Arntzen J.W."/>
            <person name="van den Thillart G.E."/>
            <person name="Boetzer M."/>
            <person name="Pirovano W."/>
            <person name="Dirks R.P."/>
            <person name="Spaink H.P."/>
            <person name="Duboule D."/>
            <person name="McGlinn E."/>
            <person name="Kini R.M."/>
            <person name="Richardson M.K."/>
        </authorList>
    </citation>
    <scope>NUCLEOTIDE SEQUENCE</scope>
    <source>
        <tissue evidence="1">Blood</tissue>
    </source>
</reference>
<dbReference type="AlphaFoldDB" id="V8NAF7"/>
<dbReference type="Proteomes" id="UP000018936">
    <property type="component" value="Unassembled WGS sequence"/>
</dbReference>
<sequence length="20" mass="2542">MTNKPMFTWTRASWIKKRQM</sequence>
<proteinExistence type="predicted"/>
<keyword evidence="2" id="KW-1185">Reference proteome</keyword>
<comment type="caution">
    <text evidence="1">The sequence shown here is derived from an EMBL/GenBank/DDBJ whole genome shotgun (WGS) entry which is preliminary data.</text>
</comment>
<protein>
    <submittedName>
        <fullName evidence="1">Uncharacterized protein</fullName>
    </submittedName>
</protein>
<gene>
    <name evidence="1" type="ORF">L345_15212</name>
</gene>